<dbReference type="RefSeq" id="WP_205118303.1">
    <property type="nucleotide sequence ID" value="NZ_JAFBCM010000001.1"/>
</dbReference>
<name>A0ABV7YP85_9ACTN</name>
<reference evidence="3" key="1">
    <citation type="journal article" date="2019" name="Int. J. Syst. Evol. Microbiol.">
        <title>The Global Catalogue of Microorganisms (GCM) 10K type strain sequencing project: providing services to taxonomists for standard genome sequencing and annotation.</title>
        <authorList>
            <consortium name="The Broad Institute Genomics Platform"/>
            <consortium name="The Broad Institute Genome Sequencing Center for Infectious Disease"/>
            <person name="Wu L."/>
            <person name="Ma J."/>
        </authorList>
    </citation>
    <scope>NUCLEOTIDE SEQUENCE [LARGE SCALE GENOMIC DNA]</scope>
    <source>
        <strain evidence="3">CGMCC 4.7241</strain>
    </source>
</reference>
<keyword evidence="1" id="KW-0472">Membrane</keyword>
<gene>
    <name evidence="2" type="ORF">ACFOUW_38100</name>
</gene>
<feature type="transmembrane region" description="Helical" evidence="1">
    <location>
        <begin position="55"/>
        <end position="73"/>
    </location>
</feature>
<protein>
    <submittedName>
        <fullName evidence="2">Uncharacterized protein</fullName>
    </submittedName>
</protein>
<accession>A0ABV7YP85</accession>
<evidence type="ECO:0000256" key="1">
    <source>
        <dbReference type="SAM" id="Phobius"/>
    </source>
</evidence>
<evidence type="ECO:0000313" key="3">
    <source>
        <dbReference type="Proteomes" id="UP001595699"/>
    </source>
</evidence>
<feature type="transmembrane region" description="Helical" evidence="1">
    <location>
        <begin position="79"/>
        <end position="99"/>
    </location>
</feature>
<organism evidence="2 3">
    <name type="scientific">Tenggerimyces flavus</name>
    <dbReference type="NCBI Taxonomy" id="1708749"/>
    <lineage>
        <taxon>Bacteria</taxon>
        <taxon>Bacillati</taxon>
        <taxon>Actinomycetota</taxon>
        <taxon>Actinomycetes</taxon>
        <taxon>Propionibacteriales</taxon>
        <taxon>Nocardioidaceae</taxon>
        <taxon>Tenggerimyces</taxon>
    </lineage>
</organism>
<keyword evidence="3" id="KW-1185">Reference proteome</keyword>
<proteinExistence type="predicted"/>
<keyword evidence="1" id="KW-1133">Transmembrane helix</keyword>
<dbReference type="Proteomes" id="UP001595699">
    <property type="component" value="Unassembled WGS sequence"/>
</dbReference>
<evidence type="ECO:0000313" key="2">
    <source>
        <dbReference type="EMBL" id="MFC3766693.1"/>
    </source>
</evidence>
<keyword evidence="1" id="KW-0812">Transmembrane</keyword>
<comment type="caution">
    <text evidence="2">The sequence shown here is derived from an EMBL/GenBank/DDBJ whole genome shotgun (WGS) entry which is preliminary data.</text>
</comment>
<dbReference type="EMBL" id="JBHRZH010000056">
    <property type="protein sequence ID" value="MFC3766693.1"/>
    <property type="molecule type" value="Genomic_DNA"/>
</dbReference>
<sequence length="130" mass="13719">MTEEPSDVDGPLMRNASEQAGAIDRATDPGERRRAWTRFLPAAVLAFLESYVREGALVIAALLSVIAILAGATSGSAGWAVAGAFAGVAGLVIALVPVIRRWSFAWRWVTVMAVIALQILVLVVFGLSNV</sequence>
<feature type="transmembrane region" description="Helical" evidence="1">
    <location>
        <begin position="106"/>
        <end position="127"/>
    </location>
</feature>